<evidence type="ECO:0000256" key="1">
    <source>
        <dbReference type="ARBA" id="ARBA00001974"/>
    </source>
</evidence>
<dbReference type="Gene3D" id="3.30.43.10">
    <property type="entry name" value="Uridine Diphospho-n-acetylenolpyruvylglucosamine Reductase, domain 2"/>
    <property type="match status" value="1"/>
</dbReference>
<evidence type="ECO:0000259" key="9">
    <source>
        <dbReference type="PROSITE" id="PS51387"/>
    </source>
</evidence>
<gene>
    <name evidence="10" type="ORF">VNO77_05373</name>
</gene>
<dbReference type="InterPro" id="IPR016169">
    <property type="entry name" value="FAD-bd_PCMH_sub2"/>
</dbReference>
<evidence type="ECO:0000256" key="5">
    <source>
        <dbReference type="ARBA" id="ARBA00022827"/>
    </source>
</evidence>
<dbReference type="SUPFAM" id="SSF56176">
    <property type="entry name" value="FAD-binding/transporter-associated domain-like"/>
    <property type="match status" value="1"/>
</dbReference>
<organism evidence="10 11">
    <name type="scientific">Canavalia gladiata</name>
    <name type="common">Sword bean</name>
    <name type="synonym">Dolichos gladiatus</name>
    <dbReference type="NCBI Taxonomy" id="3824"/>
    <lineage>
        <taxon>Eukaryota</taxon>
        <taxon>Viridiplantae</taxon>
        <taxon>Streptophyta</taxon>
        <taxon>Embryophyta</taxon>
        <taxon>Tracheophyta</taxon>
        <taxon>Spermatophyta</taxon>
        <taxon>Magnoliopsida</taxon>
        <taxon>eudicotyledons</taxon>
        <taxon>Gunneridae</taxon>
        <taxon>Pentapetalae</taxon>
        <taxon>rosids</taxon>
        <taxon>fabids</taxon>
        <taxon>Fabales</taxon>
        <taxon>Fabaceae</taxon>
        <taxon>Papilionoideae</taxon>
        <taxon>50 kb inversion clade</taxon>
        <taxon>NPAAA clade</taxon>
        <taxon>indigoferoid/millettioid clade</taxon>
        <taxon>Phaseoleae</taxon>
        <taxon>Canavalia</taxon>
    </lineage>
</organism>
<evidence type="ECO:0000256" key="7">
    <source>
        <dbReference type="ARBA" id="ARBA00023180"/>
    </source>
</evidence>
<feature type="domain" description="FAD-binding PCMH-type" evidence="9">
    <location>
        <begin position="73"/>
        <end position="247"/>
    </location>
</feature>
<dbReference type="InterPro" id="IPR012951">
    <property type="entry name" value="BBE"/>
</dbReference>
<reference evidence="10 11" key="1">
    <citation type="submission" date="2024-01" db="EMBL/GenBank/DDBJ databases">
        <title>The genomes of 5 underutilized Papilionoideae crops provide insights into root nodulation and disease resistanc.</title>
        <authorList>
            <person name="Jiang F."/>
        </authorList>
    </citation>
    <scope>NUCLEOTIDE SEQUENCE [LARGE SCALE GENOMIC DNA]</scope>
    <source>
        <strain evidence="10">LVBAO_FW01</strain>
        <tissue evidence="10">Leaves</tissue>
    </source>
</reference>
<feature type="signal peptide" evidence="8">
    <location>
        <begin position="1"/>
        <end position="23"/>
    </location>
</feature>
<feature type="chain" id="PRO_5043054722" description="FAD-binding PCMH-type domain-containing protein" evidence="8">
    <location>
        <begin position="24"/>
        <end position="542"/>
    </location>
</feature>
<evidence type="ECO:0000256" key="3">
    <source>
        <dbReference type="ARBA" id="ARBA00022630"/>
    </source>
</evidence>
<keyword evidence="7" id="KW-0325">Glycoprotein</keyword>
<dbReference type="InterPro" id="IPR036318">
    <property type="entry name" value="FAD-bd_PCMH-like_sf"/>
</dbReference>
<keyword evidence="4 8" id="KW-0732">Signal</keyword>
<dbReference type="FunFam" id="3.30.43.10:FF:000004">
    <property type="entry name" value="Berberine bridge enzyme-like 15"/>
    <property type="match status" value="1"/>
</dbReference>
<dbReference type="Pfam" id="PF01565">
    <property type="entry name" value="FAD_binding_4"/>
    <property type="match status" value="1"/>
</dbReference>
<evidence type="ECO:0000256" key="4">
    <source>
        <dbReference type="ARBA" id="ARBA00022729"/>
    </source>
</evidence>
<dbReference type="Gene3D" id="3.40.462.20">
    <property type="match status" value="1"/>
</dbReference>
<keyword evidence="3" id="KW-0285">Flavoprotein</keyword>
<name>A0AAN9MY89_CANGL</name>
<comment type="similarity">
    <text evidence="2">Belongs to the oxygen-dependent FAD-linked oxidoreductase family.</text>
</comment>
<keyword evidence="5" id="KW-0274">FAD</keyword>
<keyword evidence="6" id="KW-1015">Disulfide bond</keyword>
<dbReference type="EMBL" id="JAYMYQ010000001">
    <property type="protein sequence ID" value="KAK7363239.1"/>
    <property type="molecule type" value="Genomic_DNA"/>
</dbReference>
<dbReference type="GO" id="GO:0016491">
    <property type="term" value="F:oxidoreductase activity"/>
    <property type="evidence" value="ECO:0007669"/>
    <property type="project" value="InterPro"/>
</dbReference>
<comment type="cofactor">
    <cofactor evidence="1">
        <name>FAD</name>
        <dbReference type="ChEBI" id="CHEBI:57692"/>
    </cofactor>
</comment>
<keyword evidence="11" id="KW-1185">Reference proteome</keyword>
<dbReference type="Gene3D" id="3.30.465.10">
    <property type="match status" value="1"/>
</dbReference>
<evidence type="ECO:0000256" key="8">
    <source>
        <dbReference type="SAM" id="SignalP"/>
    </source>
</evidence>
<dbReference type="InterPro" id="IPR006094">
    <property type="entry name" value="Oxid_FAD_bind_N"/>
</dbReference>
<dbReference type="PROSITE" id="PS51387">
    <property type="entry name" value="FAD_PCMH"/>
    <property type="match status" value="1"/>
</dbReference>
<dbReference type="Pfam" id="PF08031">
    <property type="entry name" value="BBE"/>
    <property type="match status" value="1"/>
</dbReference>
<dbReference type="Proteomes" id="UP001367508">
    <property type="component" value="Unassembled WGS sequence"/>
</dbReference>
<dbReference type="GO" id="GO:1901696">
    <property type="term" value="P:cannabinoid biosynthetic process"/>
    <property type="evidence" value="ECO:0007669"/>
    <property type="project" value="UniProtKB-ARBA"/>
</dbReference>
<dbReference type="AlphaFoldDB" id="A0AAN9MY89"/>
<evidence type="ECO:0000256" key="2">
    <source>
        <dbReference type="ARBA" id="ARBA00005466"/>
    </source>
</evidence>
<protein>
    <recommendedName>
        <fullName evidence="9">FAD-binding PCMH-type domain-containing protein</fullName>
    </recommendedName>
</protein>
<dbReference type="InterPro" id="IPR016167">
    <property type="entry name" value="FAD-bd_PCMH_sub1"/>
</dbReference>
<comment type="caution">
    <text evidence="10">The sequence shown here is derived from an EMBL/GenBank/DDBJ whole genome shotgun (WGS) entry which is preliminary data.</text>
</comment>
<accession>A0AAN9MY89</accession>
<evidence type="ECO:0000313" key="11">
    <source>
        <dbReference type="Proteomes" id="UP001367508"/>
    </source>
</evidence>
<dbReference type="GO" id="GO:0071949">
    <property type="term" value="F:FAD binding"/>
    <property type="evidence" value="ECO:0007669"/>
    <property type="project" value="InterPro"/>
</dbReference>
<sequence>MMPLSSVFSFVVTSLLFLSICSAADTHEDLVQCLYNYSHNLSSISKVVYTQTNSSYSSILHSSIQNPRFISNTTPKPLLIVTPQELSHIQAAIICSQRHDKQIRIRSGGHDLEGLSYVAQVPFIIIDLINLREIEIDVKKSTAWVQSGATVGELYYRISEKSKTLGFPAGLCPTVGIGGYISGGGYGFLMRKYGLAADNVIDAQIVDVKGRFLDRKSMGEDLFWAIRGGGGASFGVIVAWKIKLVQVPSTVTVFRVPRTLEQNATNIIHKWQLVGNKIDENLSINILLHRVNSTEKKELTIEAVFQSLFLGGVDELIPLMQESFPELGLKKEDCVEMSWIESVLYVNGFPSGQSLQVLLNRTQTITGSFKAKSDFVRNPIPEFGLQGLWPMFYEDGAQGAIMTLFPYGGIMDNISEYKIPFPHRYGNLYLIQYSVHWQQEGDEVAQKHIGWIRRLHSYMEPFVSNSPRAAYANYRDLDIGVNNKGYTNYKQARIWGFKYFKNNFNRLANVKTKFDPLNFFRNEQSIPSLLPETSQYKTQSRV</sequence>
<proteinExistence type="inferred from homology"/>
<evidence type="ECO:0000256" key="6">
    <source>
        <dbReference type="ARBA" id="ARBA00023157"/>
    </source>
</evidence>
<evidence type="ECO:0000313" key="10">
    <source>
        <dbReference type="EMBL" id="KAK7363239.1"/>
    </source>
</evidence>
<dbReference type="PANTHER" id="PTHR32448">
    <property type="entry name" value="OS08G0158400 PROTEIN"/>
    <property type="match status" value="1"/>
</dbReference>
<dbReference type="InterPro" id="IPR016166">
    <property type="entry name" value="FAD-bd_PCMH"/>
</dbReference>